<proteinExistence type="predicted"/>
<name>A0A7S4APJ0_9STRA</name>
<accession>A0A7S4APJ0</accession>
<evidence type="ECO:0000313" key="1">
    <source>
        <dbReference type="EMBL" id="CAE0722756.1"/>
    </source>
</evidence>
<protein>
    <submittedName>
        <fullName evidence="1">Uncharacterized protein</fullName>
    </submittedName>
</protein>
<gene>
    <name evidence="1" type="ORF">PAUS00366_LOCUS15512</name>
</gene>
<dbReference type="EMBL" id="HBIX01022172">
    <property type="protein sequence ID" value="CAE0722756.1"/>
    <property type="molecule type" value="Transcribed_RNA"/>
</dbReference>
<dbReference type="AlphaFoldDB" id="A0A7S4APJ0"/>
<reference evidence="1" key="1">
    <citation type="submission" date="2021-01" db="EMBL/GenBank/DDBJ databases">
        <authorList>
            <person name="Corre E."/>
            <person name="Pelletier E."/>
            <person name="Niang G."/>
            <person name="Scheremetjew M."/>
            <person name="Finn R."/>
            <person name="Kale V."/>
            <person name="Holt S."/>
            <person name="Cochrane G."/>
            <person name="Meng A."/>
            <person name="Brown T."/>
            <person name="Cohen L."/>
        </authorList>
    </citation>
    <scope>NUCLEOTIDE SEQUENCE</scope>
    <source>
        <strain evidence="1">10249 10 AB</strain>
    </source>
</reference>
<organism evidence="1">
    <name type="scientific">Pseudo-nitzschia australis</name>
    <dbReference type="NCBI Taxonomy" id="44445"/>
    <lineage>
        <taxon>Eukaryota</taxon>
        <taxon>Sar</taxon>
        <taxon>Stramenopiles</taxon>
        <taxon>Ochrophyta</taxon>
        <taxon>Bacillariophyta</taxon>
        <taxon>Bacillariophyceae</taxon>
        <taxon>Bacillariophycidae</taxon>
        <taxon>Bacillariales</taxon>
        <taxon>Bacillariaceae</taxon>
        <taxon>Pseudo-nitzschia</taxon>
    </lineage>
</organism>
<sequence>MTNVRAIFERTQAFVLAALVLCGSSAIVRTTQAFQFTPPLLQPHGASIVRNRIIYRGNVVRTAADVTAGEDFFAPPDGSEDMATTNDEIQKAYKKGSTRKYIKKKFLYPTREMFREQKRKVLYPTREMLREQKRKVLYPTRDMFREQKRKVNEILTGDYSSTSHDNAIDKESIPTISMASTIAPDSIEATQALYSISDTSTSTNNSEDISIDKDNLAAISMASTIASKSIDEAQVVDEILDTSTSTNNSKETMSEIEIPKKDAEWVSSQSTTIEVIAGEDVVKETLPSDSIATAAIAECTTPNGDRWAISALDVDLSGKWELVVTNDFKKHYDKYLERLGQPRLVRSVALSSPVISQTMEEIIQTDCGRSLLIRGKNVRGTWDRTLEASGAALNEDDYTPLKVPIQTVDGEQVESEAWWEEEGTVHTSWMRGVTMYGGGSFFSRRYFEEVGDETLYVCESSFVFNDPKKEDNGLTWKFRRMNSK</sequence>